<keyword evidence="2" id="KW-1185">Reference proteome</keyword>
<dbReference type="OrthoDB" id="9810131at2"/>
<organism evidence="1 2">
    <name type="scientific">Desulfosporosinus hippei DSM 8344</name>
    <dbReference type="NCBI Taxonomy" id="1121419"/>
    <lineage>
        <taxon>Bacteria</taxon>
        <taxon>Bacillati</taxon>
        <taxon>Bacillota</taxon>
        <taxon>Clostridia</taxon>
        <taxon>Eubacteriales</taxon>
        <taxon>Desulfitobacteriaceae</taxon>
        <taxon>Desulfosporosinus</taxon>
    </lineage>
</organism>
<gene>
    <name evidence="1" type="ORF">SAMN05443529_11382</name>
</gene>
<name>A0A1G8CFL3_9FIRM</name>
<protein>
    <submittedName>
        <fullName evidence="1">Uncharacterized protein</fullName>
    </submittedName>
</protein>
<accession>A0A1G8CFL3</accession>
<evidence type="ECO:0000313" key="2">
    <source>
        <dbReference type="Proteomes" id="UP000198656"/>
    </source>
</evidence>
<dbReference type="Proteomes" id="UP000198656">
    <property type="component" value="Unassembled WGS sequence"/>
</dbReference>
<reference evidence="2" key="1">
    <citation type="submission" date="2016-10" db="EMBL/GenBank/DDBJ databases">
        <authorList>
            <person name="Varghese N."/>
            <person name="Submissions S."/>
        </authorList>
    </citation>
    <scope>NUCLEOTIDE SEQUENCE [LARGE SCALE GENOMIC DNA]</scope>
    <source>
        <strain evidence="2">DSM 8344</strain>
    </source>
</reference>
<proteinExistence type="predicted"/>
<evidence type="ECO:0000313" key="1">
    <source>
        <dbReference type="EMBL" id="SDH43993.1"/>
    </source>
</evidence>
<dbReference type="STRING" id="1121419.SAMN05443529_11382"/>
<dbReference type="EMBL" id="FNCP01000013">
    <property type="protein sequence ID" value="SDH43993.1"/>
    <property type="molecule type" value="Genomic_DNA"/>
</dbReference>
<dbReference type="AlphaFoldDB" id="A0A1G8CFL3"/>
<dbReference type="RefSeq" id="WP_092333717.1">
    <property type="nucleotide sequence ID" value="NZ_FNCP01000013.1"/>
</dbReference>
<sequence length="85" mass="9715">MKDLEMNIGMKCSVCGNDQFSIVDESIGDLLDAPDETKVKCSDCGFVTTKEQLIEDNGYIINANIEDFKEEIMKQIEKELKKMFR</sequence>